<dbReference type="PANTHER" id="PTHR42852">
    <property type="entry name" value="THIOL:DISULFIDE INTERCHANGE PROTEIN DSBE"/>
    <property type="match status" value="1"/>
</dbReference>
<dbReference type="OrthoDB" id="9799347at2"/>
<keyword evidence="4" id="KW-1185">Reference proteome</keyword>
<dbReference type="InterPro" id="IPR013766">
    <property type="entry name" value="Thioredoxin_domain"/>
</dbReference>
<proteinExistence type="predicted"/>
<evidence type="ECO:0000313" key="3">
    <source>
        <dbReference type="EMBL" id="KDE38988.1"/>
    </source>
</evidence>
<protein>
    <submittedName>
        <fullName evidence="3">Thioredoxin</fullName>
    </submittedName>
</protein>
<comment type="caution">
    <text evidence="3">The sequence shown here is derived from an EMBL/GenBank/DDBJ whole genome shotgun (WGS) entry which is preliminary data.</text>
</comment>
<sequence length="164" mass="18377">MRKWRLPLSLVAAALLGSAVLWGLKESEAARALPTDLVLSDITGQPVNLQTYQGQPLVINFWATWCPPCVREMPLLAEYAQQDGVTVVLINQGENVETIQTYLDQAGLNFEHMLLDPRQTALQAMQVRGLPTTLFFDAQGRLLNEHLGEVHEPQLQAFMQQQLK</sequence>
<dbReference type="PROSITE" id="PS51352">
    <property type="entry name" value="THIOREDOXIN_2"/>
    <property type="match status" value="1"/>
</dbReference>
<gene>
    <name evidence="3" type="ORF">ADINL_2117</name>
</gene>
<dbReference type="PATRIC" id="fig|267850.7.peg.2085"/>
<dbReference type="SUPFAM" id="SSF52833">
    <property type="entry name" value="Thioredoxin-like"/>
    <property type="match status" value="1"/>
</dbReference>
<dbReference type="InterPro" id="IPR017937">
    <property type="entry name" value="Thioredoxin_CS"/>
</dbReference>
<dbReference type="CDD" id="cd02966">
    <property type="entry name" value="TlpA_like_family"/>
    <property type="match status" value="1"/>
</dbReference>
<dbReference type="RefSeq" id="WP_051632720.1">
    <property type="nucleotide sequence ID" value="NZ_JBKBNO010000004.1"/>
</dbReference>
<evidence type="ECO:0000313" key="4">
    <source>
        <dbReference type="Proteomes" id="UP000027318"/>
    </source>
</evidence>
<dbReference type="PROSITE" id="PS00194">
    <property type="entry name" value="THIOREDOXIN_1"/>
    <property type="match status" value="1"/>
</dbReference>
<dbReference type="Proteomes" id="UP000027318">
    <property type="component" value="Unassembled WGS sequence"/>
</dbReference>
<dbReference type="STRING" id="267850.ADINL_2117"/>
<organism evidence="3 4">
    <name type="scientific">Nitrincola lacisaponensis</name>
    <dbReference type="NCBI Taxonomy" id="267850"/>
    <lineage>
        <taxon>Bacteria</taxon>
        <taxon>Pseudomonadati</taxon>
        <taxon>Pseudomonadota</taxon>
        <taxon>Gammaproteobacteria</taxon>
        <taxon>Oceanospirillales</taxon>
        <taxon>Oceanospirillaceae</taxon>
        <taxon>Nitrincola</taxon>
    </lineage>
</organism>
<dbReference type="GO" id="GO:0016209">
    <property type="term" value="F:antioxidant activity"/>
    <property type="evidence" value="ECO:0007669"/>
    <property type="project" value="InterPro"/>
</dbReference>
<feature type="domain" description="Thioredoxin" evidence="2">
    <location>
        <begin position="27"/>
        <end position="164"/>
    </location>
</feature>
<dbReference type="GO" id="GO:0015036">
    <property type="term" value="F:disulfide oxidoreductase activity"/>
    <property type="evidence" value="ECO:0007669"/>
    <property type="project" value="UniProtKB-ARBA"/>
</dbReference>
<name>A0A063XXY5_9GAMM</name>
<evidence type="ECO:0000259" key="2">
    <source>
        <dbReference type="PROSITE" id="PS51352"/>
    </source>
</evidence>
<dbReference type="EMBL" id="JMSZ01000032">
    <property type="protein sequence ID" value="KDE38988.1"/>
    <property type="molecule type" value="Genomic_DNA"/>
</dbReference>
<dbReference type="InterPro" id="IPR000866">
    <property type="entry name" value="AhpC/TSA"/>
</dbReference>
<dbReference type="InterPro" id="IPR050553">
    <property type="entry name" value="Thioredoxin_ResA/DsbE_sf"/>
</dbReference>
<dbReference type="Gene3D" id="3.40.30.10">
    <property type="entry name" value="Glutaredoxin"/>
    <property type="match status" value="1"/>
</dbReference>
<keyword evidence="1" id="KW-0676">Redox-active center</keyword>
<reference evidence="3 4" key="1">
    <citation type="journal article" date="2005" name="Int. J. Syst. Evol. Microbiol.">
        <title>Nitrincola lacisaponensis gen. nov., sp. nov., a novel alkaliphilic bacterium isolated from an alkaline, saline lake.</title>
        <authorList>
            <person name="Dimitriu P.A."/>
            <person name="Shukla S.K."/>
            <person name="Conradt J."/>
            <person name="Marquez M.C."/>
            <person name="Ventosa A."/>
            <person name="Maglia A."/>
            <person name="Peyton B.M."/>
            <person name="Pinkart H.C."/>
            <person name="Mormile M.R."/>
        </authorList>
    </citation>
    <scope>NUCLEOTIDE SEQUENCE [LARGE SCALE GENOMIC DNA]</scope>
    <source>
        <strain evidence="3 4">4CA</strain>
    </source>
</reference>
<dbReference type="InterPro" id="IPR036249">
    <property type="entry name" value="Thioredoxin-like_sf"/>
</dbReference>
<accession>A0A063XXY5</accession>
<evidence type="ECO:0000256" key="1">
    <source>
        <dbReference type="ARBA" id="ARBA00023284"/>
    </source>
</evidence>
<dbReference type="PANTHER" id="PTHR42852:SF18">
    <property type="entry name" value="CHROMOSOME UNDETERMINED SCAFFOLD_47, WHOLE GENOME SHOTGUN SEQUENCE"/>
    <property type="match status" value="1"/>
</dbReference>
<dbReference type="AlphaFoldDB" id="A0A063XXY5"/>
<dbReference type="Pfam" id="PF00578">
    <property type="entry name" value="AhpC-TSA"/>
    <property type="match status" value="1"/>
</dbReference>